<organism evidence="3 4">
    <name type="scientific">Sphingomonas oligophenolica</name>
    <dbReference type="NCBI Taxonomy" id="301154"/>
    <lineage>
        <taxon>Bacteria</taxon>
        <taxon>Pseudomonadati</taxon>
        <taxon>Pseudomonadota</taxon>
        <taxon>Alphaproteobacteria</taxon>
        <taxon>Sphingomonadales</taxon>
        <taxon>Sphingomonadaceae</taxon>
        <taxon>Sphingomonas</taxon>
    </lineage>
</organism>
<proteinExistence type="predicted"/>
<dbReference type="PROSITE" id="PS51746">
    <property type="entry name" value="PPM_2"/>
    <property type="match status" value="1"/>
</dbReference>
<feature type="region of interest" description="Disordered" evidence="1">
    <location>
        <begin position="1"/>
        <end position="20"/>
    </location>
</feature>
<sequence length="237" mass="25344">MNLEFASFSNVGPRKANEDRLLSPTGSCLDAVLVAIADGIGGAKGGAEAASIAIEAASAVGPDPGHLEDIFRAAARTIADLGRADPEKIKAGTTLSVATIINGRVDVAHVGDTRIYHLRGRGLNALTQDQTEIAELVRRGVFTESQARRYPRRNVLLSALTASREYEIYRSYANIEPGDRLLLLSDGVHGRVKRGAILNLSLKNTSVSGWLNDIEQRVEAAKPSDNYTALGIQIKSI</sequence>
<dbReference type="SMART" id="SM00331">
    <property type="entry name" value="PP2C_SIG"/>
    <property type="match status" value="1"/>
</dbReference>
<evidence type="ECO:0000313" key="3">
    <source>
        <dbReference type="EMBL" id="TPG11967.1"/>
    </source>
</evidence>
<dbReference type="InterPro" id="IPR036457">
    <property type="entry name" value="PPM-type-like_dom_sf"/>
</dbReference>
<dbReference type="EMBL" id="RCZK01000008">
    <property type="protein sequence ID" value="TPG11967.1"/>
    <property type="molecule type" value="Genomic_DNA"/>
</dbReference>
<comment type="caution">
    <text evidence="3">The sequence shown here is derived from an EMBL/GenBank/DDBJ whole genome shotgun (WGS) entry which is preliminary data.</text>
</comment>
<dbReference type="AlphaFoldDB" id="A0A502CFN3"/>
<evidence type="ECO:0000256" key="1">
    <source>
        <dbReference type="SAM" id="MobiDB-lite"/>
    </source>
</evidence>
<dbReference type="InterPro" id="IPR001932">
    <property type="entry name" value="PPM-type_phosphatase-like_dom"/>
</dbReference>
<dbReference type="SMART" id="SM00332">
    <property type="entry name" value="PP2Cc"/>
    <property type="match status" value="1"/>
</dbReference>
<dbReference type="Gene3D" id="3.60.40.10">
    <property type="entry name" value="PPM-type phosphatase domain"/>
    <property type="match status" value="1"/>
</dbReference>
<dbReference type="OrthoDB" id="9801841at2"/>
<feature type="domain" description="PPM-type phosphatase" evidence="2">
    <location>
        <begin position="4"/>
        <end position="234"/>
    </location>
</feature>
<protein>
    <recommendedName>
        <fullName evidence="2">PPM-type phosphatase domain-containing protein</fullName>
    </recommendedName>
</protein>
<dbReference type="Proteomes" id="UP000318413">
    <property type="component" value="Unassembled WGS sequence"/>
</dbReference>
<gene>
    <name evidence="3" type="ORF">EAH84_10780</name>
</gene>
<evidence type="ECO:0000259" key="2">
    <source>
        <dbReference type="PROSITE" id="PS51746"/>
    </source>
</evidence>
<keyword evidence="4" id="KW-1185">Reference proteome</keyword>
<dbReference type="Pfam" id="PF13672">
    <property type="entry name" value="PP2C_2"/>
    <property type="match status" value="1"/>
</dbReference>
<name>A0A502CFN3_9SPHN</name>
<accession>A0A502CFN3</accession>
<dbReference type="RefSeq" id="WP_140871836.1">
    <property type="nucleotide sequence ID" value="NZ_RCZK01000008.1"/>
</dbReference>
<dbReference type="SUPFAM" id="SSF81606">
    <property type="entry name" value="PP2C-like"/>
    <property type="match status" value="1"/>
</dbReference>
<evidence type="ECO:0000313" key="4">
    <source>
        <dbReference type="Proteomes" id="UP000318413"/>
    </source>
</evidence>
<reference evidence="3 4" key="1">
    <citation type="journal article" date="2019" name="Environ. Microbiol.">
        <title>Species interactions and distinct microbial communities in high Arctic permafrost affected cryosols are associated with the CH4 and CO2 gas fluxes.</title>
        <authorList>
            <person name="Altshuler I."/>
            <person name="Hamel J."/>
            <person name="Turney S."/>
            <person name="Magnuson E."/>
            <person name="Levesque R."/>
            <person name="Greer C."/>
            <person name="Whyte L.G."/>
        </authorList>
    </citation>
    <scope>NUCLEOTIDE SEQUENCE [LARGE SCALE GENOMIC DNA]</scope>
    <source>
        <strain evidence="3 4">S5.1</strain>
    </source>
</reference>